<organism evidence="1 2">
    <name type="scientific">Datura stramonium</name>
    <name type="common">Jimsonweed</name>
    <name type="synonym">Common thornapple</name>
    <dbReference type="NCBI Taxonomy" id="4076"/>
    <lineage>
        <taxon>Eukaryota</taxon>
        <taxon>Viridiplantae</taxon>
        <taxon>Streptophyta</taxon>
        <taxon>Embryophyta</taxon>
        <taxon>Tracheophyta</taxon>
        <taxon>Spermatophyta</taxon>
        <taxon>Magnoliopsida</taxon>
        <taxon>eudicotyledons</taxon>
        <taxon>Gunneridae</taxon>
        <taxon>Pentapetalae</taxon>
        <taxon>asterids</taxon>
        <taxon>lamiids</taxon>
        <taxon>Solanales</taxon>
        <taxon>Solanaceae</taxon>
        <taxon>Solanoideae</taxon>
        <taxon>Datureae</taxon>
        <taxon>Datura</taxon>
    </lineage>
</organism>
<dbReference type="EMBL" id="JACEIK010002666">
    <property type="protein sequence ID" value="MCD9638303.1"/>
    <property type="molecule type" value="Genomic_DNA"/>
</dbReference>
<accession>A0ABS8UWA6</accession>
<feature type="non-terminal residue" evidence="1">
    <location>
        <position position="1"/>
    </location>
</feature>
<comment type="caution">
    <text evidence="1">The sequence shown here is derived from an EMBL/GenBank/DDBJ whole genome shotgun (WGS) entry which is preliminary data.</text>
</comment>
<keyword evidence="2" id="KW-1185">Reference proteome</keyword>
<reference evidence="1 2" key="1">
    <citation type="journal article" date="2021" name="BMC Genomics">
        <title>Datura genome reveals duplications of psychoactive alkaloid biosynthetic genes and high mutation rate following tissue culture.</title>
        <authorList>
            <person name="Rajewski A."/>
            <person name="Carter-House D."/>
            <person name="Stajich J."/>
            <person name="Litt A."/>
        </authorList>
    </citation>
    <scope>NUCLEOTIDE SEQUENCE [LARGE SCALE GENOMIC DNA]</scope>
    <source>
        <strain evidence="1">AR-01</strain>
    </source>
</reference>
<sequence length="74" mass="8690">SFDFDKENRKIELKLICWKKKGHACRTWELAKRRCPAGETGNMLKLDLRAIDWHMGTIVATTYDIQRALSRPEK</sequence>
<evidence type="ECO:0000313" key="1">
    <source>
        <dbReference type="EMBL" id="MCD9638303.1"/>
    </source>
</evidence>
<dbReference type="Proteomes" id="UP000823775">
    <property type="component" value="Unassembled WGS sequence"/>
</dbReference>
<evidence type="ECO:0000313" key="2">
    <source>
        <dbReference type="Proteomes" id="UP000823775"/>
    </source>
</evidence>
<proteinExistence type="predicted"/>
<gene>
    <name evidence="1" type="ORF">HAX54_022178</name>
</gene>
<protein>
    <submittedName>
        <fullName evidence="1">Uncharacterized protein</fullName>
    </submittedName>
</protein>
<name>A0ABS8UWA6_DATST</name>